<sequence>MTTSERRRKIVLSDEDCSSCGTTEKRRLVVEEVCKRTEGSTIQHRIHIVGPMKAKSVIAILLPAKALNAPVNHNVICHVSGSRVDNVVGISYCGHDSTVTADDHVSPRSCNAAVNDDNFSSATKDIANVATTVLSDVAPSANRKMLRARRRLKNRSRSL</sequence>
<keyword evidence="1" id="KW-1185">Reference proteome</keyword>
<organism evidence="1 2">
    <name type="scientific">Panagrolaimus superbus</name>
    <dbReference type="NCBI Taxonomy" id="310955"/>
    <lineage>
        <taxon>Eukaryota</taxon>
        <taxon>Metazoa</taxon>
        <taxon>Ecdysozoa</taxon>
        <taxon>Nematoda</taxon>
        <taxon>Chromadorea</taxon>
        <taxon>Rhabditida</taxon>
        <taxon>Tylenchina</taxon>
        <taxon>Panagrolaimomorpha</taxon>
        <taxon>Panagrolaimoidea</taxon>
        <taxon>Panagrolaimidae</taxon>
        <taxon>Panagrolaimus</taxon>
    </lineage>
</organism>
<dbReference type="WBParaSite" id="PSU_v2.g4558.t1">
    <property type="protein sequence ID" value="PSU_v2.g4558.t1"/>
    <property type="gene ID" value="PSU_v2.g4558"/>
</dbReference>
<dbReference type="Proteomes" id="UP000887577">
    <property type="component" value="Unplaced"/>
</dbReference>
<proteinExistence type="predicted"/>
<protein>
    <submittedName>
        <fullName evidence="2">Uncharacterized protein</fullName>
    </submittedName>
</protein>
<evidence type="ECO:0000313" key="1">
    <source>
        <dbReference type="Proteomes" id="UP000887577"/>
    </source>
</evidence>
<accession>A0A914YY39</accession>
<dbReference type="AlphaFoldDB" id="A0A914YY39"/>
<evidence type="ECO:0000313" key="2">
    <source>
        <dbReference type="WBParaSite" id="PSU_v2.g4558.t1"/>
    </source>
</evidence>
<name>A0A914YY39_9BILA</name>
<reference evidence="2" key="1">
    <citation type="submission" date="2022-11" db="UniProtKB">
        <authorList>
            <consortium name="WormBaseParasite"/>
        </authorList>
    </citation>
    <scope>IDENTIFICATION</scope>
</reference>